<dbReference type="STRING" id="568860.SAMN05421811_104246"/>
<dbReference type="PANTHER" id="PTHR47755">
    <property type="entry name" value="CELL DIVISION PROTEIN FTSX"/>
    <property type="match status" value="1"/>
</dbReference>
<dbReference type="GO" id="GO:0016020">
    <property type="term" value="C:membrane"/>
    <property type="evidence" value="ECO:0007669"/>
    <property type="project" value="InterPro"/>
</dbReference>
<keyword evidence="1" id="KW-1133">Transmembrane helix</keyword>
<dbReference type="GO" id="GO:0051301">
    <property type="term" value="P:cell division"/>
    <property type="evidence" value="ECO:0007669"/>
    <property type="project" value="InterPro"/>
</dbReference>
<evidence type="ECO:0000256" key="1">
    <source>
        <dbReference type="SAM" id="Phobius"/>
    </source>
</evidence>
<feature type="domain" description="FtsX extracellular" evidence="2">
    <location>
        <begin position="207"/>
        <end position="320"/>
    </location>
</feature>
<dbReference type="OrthoDB" id="9812531at2"/>
<keyword evidence="1" id="KW-0472">Membrane</keyword>
<sequence>MNSPVEERLRAALAEAGATIDPETLRPLPAPARRRTWMDARLLVVGAAATAGVAATAVGLSLGSGDDQIAVAEQARIEPGKADMTIIMCSTSALVVKEPRCGGRDATAAQVSAVERAVRGLSQVEAAYTVDQQRAYDDFRADFAHNLPMLDAVKAADLPVSIRLTLKQGANHREVETSLRALPGIGGVTENTATEEVLESRSEMLVNVFLCGKGSPLPSCGGERKPDGSMVVKEGKAATSAQKNALKKLIDGMPEVKSYTFEDQQAAYDNFKRAFVSNKTLMKSTKVSDMPESFRVVLKQGSDWAAPVATLRRQPGVASVFYVPCQKDTMLALSRYGVHSPEDKVCSPGS</sequence>
<dbReference type="InterPro" id="IPR040690">
    <property type="entry name" value="FtsX_ECD"/>
</dbReference>
<proteinExistence type="predicted"/>
<evidence type="ECO:0000259" key="2">
    <source>
        <dbReference type="Pfam" id="PF18075"/>
    </source>
</evidence>
<feature type="transmembrane region" description="Helical" evidence="1">
    <location>
        <begin position="42"/>
        <end position="62"/>
    </location>
</feature>
<dbReference type="RefSeq" id="WP_143082262.1">
    <property type="nucleotide sequence ID" value="NZ_FOHX01000004.1"/>
</dbReference>
<reference evidence="3 4" key="1">
    <citation type="submission" date="2016-10" db="EMBL/GenBank/DDBJ databases">
        <authorList>
            <person name="de Groot N.N."/>
        </authorList>
    </citation>
    <scope>NUCLEOTIDE SEQUENCE [LARGE SCALE GENOMIC DNA]</scope>
    <source>
        <strain evidence="3 4">CGMCC 4.5598</strain>
    </source>
</reference>
<gene>
    <name evidence="3" type="ORF">SAMN05421811_104246</name>
</gene>
<organism evidence="3 4">
    <name type="scientific">Nonomuraea wenchangensis</name>
    <dbReference type="NCBI Taxonomy" id="568860"/>
    <lineage>
        <taxon>Bacteria</taxon>
        <taxon>Bacillati</taxon>
        <taxon>Actinomycetota</taxon>
        <taxon>Actinomycetes</taxon>
        <taxon>Streptosporangiales</taxon>
        <taxon>Streptosporangiaceae</taxon>
        <taxon>Nonomuraea</taxon>
    </lineage>
</organism>
<dbReference type="PANTHER" id="PTHR47755:SF1">
    <property type="entry name" value="CELL DIVISION PROTEIN FTSX"/>
    <property type="match status" value="1"/>
</dbReference>
<dbReference type="Gene3D" id="3.30.70.3040">
    <property type="match status" value="2"/>
</dbReference>
<dbReference type="InterPro" id="IPR004513">
    <property type="entry name" value="FtsX"/>
</dbReference>
<protein>
    <recommendedName>
        <fullName evidence="2">FtsX extracellular domain-containing protein</fullName>
    </recommendedName>
</protein>
<feature type="domain" description="FtsX extracellular" evidence="2">
    <location>
        <begin position="91"/>
        <end position="188"/>
    </location>
</feature>
<accession>A0A1I0HD83</accession>
<dbReference type="EMBL" id="FOHX01000004">
    <property type="protein sequence ID" value="SET81652.1"/>
    <property type="molecule type" value="Genomic_DNA"/>
</dbReference>
<dbReference type="Proteomes" id="UP000199361">
    <property type="component" value="Unassembled WGS sequence"/>
</dbReference>
<dbReference type="AlphaFoldDB" id="A0A1I0HD83"/>
<keyword evidence="4" id="KW-1185">Reference proteome</keyword>
<evidence type="ECO:0000313" key="4">
    <source>
        <dbReference type="Proteomes" id="UP000199361"/>
    </source>
</evidence>
<keyword evidence="1" id="KW-0812">Transmembrane</keyword>
<dbReference type="Pfam" id="PF18075">
    <property type="entry name" value="FtsX_ECD"/>
    <property type="match status" value="2"/>
</dbReference>
<name>A0A1I0HD83_9ACTN</name>
<evidence type="ECO:0000313" key="3">
    <source>
        <dbReference type="EMBL" id="SET81652.1"/>
    </source>
</evidence>